<evidence type="ECO:0000313" key="4">
    <source>
        <dbReference type="Proteomes" id="UP001165160"/>
    </source>
</evidence>
<comment type="caution">
    <text evidence="3">The sequence shown here is derived from an EMBL/GenBank/DDBJ whole genome shotgun (WGS) entry which is preliminary data.</text>
</comment>
<dbReference type="Pfam" id="PF07896">
    <property type="entry name" value="DUF1674"/>
    <property type="match status" value="1"/>
</dbReference>
<dbReference type="EMBL" id="BRXX01000006">
    <property type="protein sequence ID" value="GMH81688.1"/>
    <property type="molecule type" value="Genomic_DNA"/>
</dbReference>
<protein>
    <recommendedName>
        <fullName evidence="5">Succinate dehydrogenase assembly factor 4, mitochondrial</fullName>
    </recommendedName>
</protein>
<reference evidence="4" key="1">
    <citation type="journal article" date="2023" name="Commun. Biol.">
        <title>Genome analysis of Parmales, the sister group of diatoms, reveals the evolutionary specialization of diatoms from phago-mixotrophs to photoautotrophs.</title>
        <authorList>
            <person name="Ban H."/>
            <person name="Sato S."/>
            <person name="Yoshikawa S."/>
            <person name="Yamada K."/>
            <person name="Nakamura Y."/>
            <person name="Ichinomiya M."/>
            <person name="Sato N."/>
            <person name="Blanc-Mathieu R."/>
            <person name="Endo H."/>
            <person name="Kuwata A."/>
            <person name="Ogata H."/>
        </authorList>
    </citation>
    <scope>NUCLEOTIDE SEQUENCE [LARGE SCALE GENOMIC DNA]</scope>
    <source>
        <strain evidence="4">NIES 3699</strain>
    </source>
</reference>
<organism evidence="3 4">
    <name type="scientific">Triparma verrucosa</name>
    <dbReference type="NCBI Taxonomy" id="1606542"/>
    <lineage>
        <taxon>Eukaryota</taxon>
        <taxon>Sar</taxon>
        <taxon>Stramenopiles</taxon>
        <taxon>Ochrophyta</taxon>
        <taxon>Bolidophyceae</taxon>
        <taxon>Parmales</taxon>
        <taxon>Triparmaceae</taxon>
        <taxon>Triparma</taxon>
    </lineage>
</organism>
<dbReference type="InterPro" id="IPR012875">
    <property type="entry name" value="SDHF4"/>
</dbReference>
<gene>
    <name evidence="3" type="ORF">TrVE_jg3086</name>
</gene>
<dbReference type="Proteomes" id="UP001165160">
    <property type="component" value="Unassembled WGS sequence"/>
</dbReference>
<name>A0A9W7ELQ3_9STRA</name>
<feature type="compositionally biased region" description="Basic and acidic residues" evidence="2">
    <location>
        <begin position="88"/>
        <end position="98"/>
    </location>
</feature>
<evidence type="ECO:0000313" key="3">
    <source>
        <dbReference type="EMBL" id="GMH81688.1"/>
    </source>
</evidence>
<proteinExistence type="inferred from homology"/>
<comment type="similarity">
    <text evidence="1">Belongs to the SDHAF4 family.</text>
</comment>
<feature type="region of interest" description="Disordered" evidence="2">
    <location>
        <begin position="66"/>
        <end position="98"/>
    </location>
</feature>
<keyword evidence="4" id="KW-1185">Reference proteome</keyword>
<dbReference type="AlphaFoldDB" id="A0A9W7ELQ3"/>
<evidence type="ECO:0008006" key="5">
    <source>
        <dbReference type="Google" id="ProtNLM"/>
    </source>
</evidence>
<evidence type="ECO:0000256" key="1">
    <source>
        <dbReference type="ARBA" id="ARBA00005701"/>
    </source>
</evidence>
<sequence length="98" mass="11027">MGINNIFKVRYFSSNPDVDLVKLQKSSDPNPRQPAQPEDKILTEACGPIDDSLDEDELEEMFIKGPMGMEWGGPTRGGKMNEPTVHGDWQRKGRCSDF</sequence>
<accession>A0A9W7ELQ3</accession>
<evidence type="ECO:0000256" key="2">
    <source>
        <dbReference type="SAM" id="MobiDB-lite"/>
    </source>
</evidence>